<comment type="subcellular location">
    <subcellularLocation>
        <location evidence="1">Membrane</location>
        <topology evidence="1">Multi-pass membrane protein</topology>
    </subcellularLocation>
</comment>
<sequence length="379" mass="41989">MFEKTGQFPDKNLLITILVLITFGWILSFSASLGHFDSYSYVIKQGLFIVLGLGAGFFVLKTPVSFFKKYSSLLFIATLVLLILVFIPGISAGKINGAYRWINVFGFFNFQPSEMMKLVMILFMAGFLIRQEKQVTSSLKGLGKTMLIVASSGILIMAETDLGATIIITITALSMLFVAGTYIKELLITGSALFGAAGVYIYFLSPVRLNRLFEFWRTDLWMNDSDKVYQTKQALIGIARGDWTGTGLGAGIQKYTKLPESHTDMIFAIIGEELGIIGMLFVLFCFAYIIGKGFDIAKEALKHGRKYSSYVAFGVCTWFSMQTGVNIAMNLGLIPIKGFTLPLISYGGSSMIFSIVALALLLRIDMENRADYTKQKNYV</sequence>
<feature type="transmembrane region" description="Helical" evidence="12">
    <location>
        <begin position="343"/>
        <end position="362"/>
    </location>
</feature>
<evidence type="ECO:0000256" key="2">
    <source>
        <dbReference type="ARBA" id="ARBA00022676"/>
    </source>
</evidence>
<dbReference type="PANTHER" id="PTHR30474">
    <property type="entry name" value="CELL CYCLE PROTEIN"/>
    <property type="match status" value="1"/>
</dbReference>
<protein>
    <recommendedName>
        <fullName evidence="10">peptidoglycan glycosyltransferase</fullName>
        <ecNumber evidence="10">2.4.99.28</ecNumber>
    </recommendedName>
    <alternativeName>
        <fullName evidence="9">Peptidoglycan polymerase</fullName>
    </alternativeName>
</protein>
<feature type="transmembrane region" description="Helical" evidence="12">
    <location>
        <begin position="12"/>
        <end position="33"/>
    </location>
</feature>
<name>A0A1W1DBZ3_9ZZZZ</name>
<evidence type="ECO:0000256" key="7">
    <source>
        <dbReference type="ARBA" id="ARBA00022989"/>
    </source>
</evidence>
<reference evidence="13" key="1">
    <citation type="submission" date="2016-10" db="EMBL/GenBank/DDBJ databases">
        <authorList>
            <person name="de Groot N.N."/>
        </authorList>
    </citation>
    <scope>NUCLEOTIDE SEQUENCE</scope>
</reference>
<feature type="transmembrane region" description="Helical" evidence="12">
    <location>
        <begin position="310"/>
        <end position="331"/>
    </location>
</feature>
<evidence type="ECO:0000256" key="11">
    <source>
        <dbReference type="ARBA" id="ARBA00049902"/>
    </source>
</evidence>
<keyword evidence="5" id="KW-0133">Cell shape</keyword>
<keyword evidence="3" id="KW-0808">Transferase</keyword>
<keyword evidence="4 12" id="KW-0812">Transmembrane</keyword>
<dbReference type="EMBL" id="FPHQ01000299">
    <property type="protein sequence ID" value="SFV78110.1"/>
    <property type="molecule type" value="Genomic_DNA"/>
</dbReference>
<dbReference type="PANTHER" id="PTHR30474:SF2">
    <property type="entry name" value="PEPTIDOGLYCAN GLYCOSYLTRANSFERASE FTSW-RELATED"/>
    <property type="match status" value="1"/>
</dbReference>
<keyword evidence="13" id="KW-0132">Cell division</keyword>
<feature type="transmembrane region" description="Helical" evidence="12">
    <location>
        <begin position="164"/>
        <end position="183"/>
    </location>
</feature>
<dbReference type="InterPro" id="IPR001182">
    <property type="entry name" value="FtsW/RodA"/>
</dbReference>
<dbReference type="GO" id="GO:0051301">
    <property type="term" value="P:cell division"/>
    <property type="evidence" value="ECO:0007669"/>
    <property type="project" value="UniProtKB-KW"/>
</dbReference>
<dbReference type="GO" id="GO:0009252">
    <property type="term" value="P:peptidoglycan biosynthetic process"/>
    <property type="evidence" value="ECO:0007669"/>
    <property type="project" value="UniProtKB-KW"/>
</dbReference>
<evidence type="ECO:0000256" key="8">
    <source>
        <dbReference type="ARBA" id="ARBA00023136"/>
    </source>
</evidence>
<feature type="transmembrane region" description="Helical" evidence="12">
    <location>
        <begin position="265"/>
        <end position="290"/>
    </location>
</feature>
<dbReference type="GO" id="GO:0005886">
    <property type="term" value="C:plasma membrane"/>
    <property type="evidence" value="ECO:0007669"/>
    <property type="project" value="TreeGrafter"/>
</dbReference>
<accession>A0A1W1DBZ3</accession>
<feature type="transmembrane region" description="Helical" evidence="12">
    <location>
        <begin position="141"/>
        <end position="158"/>
    </location>
</feature>
<proteinExistence type="predicted"/>
<evidence type="ECO:0000256" key="1">
    <source>
        <dbReference type="ARBA" id="ARBA00004141"/>
    </source>
</evidence>
<evidence type="ECO:0000256" key="5">
    <source>
        <dbReference type="ARBA" id="ARBA00022960"/>
    </source>
</evidence>
<feature type="transmembrane region" description="Helical" evidence="12">
    <location>
        <begin position="110"/>
        <end position="129"/>
    </location>
</feature>
<keyword evidence="8 12" id="KW-0472">Membrane</keyword>
<dbReference type="GO" id="GO:0032153">
    <property type="term" value="C:cell division site"/>
    <property type="evidence" value="ECO:0007669"/>
    <property type="project" value="TreeGrafter"/>
</dbReference>
<feature type="transmembrane region" description="Helical" evidence="12">
    <location>
        <begin position="72"/>
        <end position="90"/>
    </location>
</feature>
<gene>
    <name evidence="13" type="ORF">MNB_SUP05-10-160</name>
</gene>
<dbReference type="GO" id="GO:0008360">
    <property type="term" value="P:regulation of cell shape"/>
    <property type="evidence" value="ECO:0007669"/>
    <property type="project" value="UniProtKB-KW"/>
</dbReference>
<dbReference type="AlphaFoldDB" id="A0A1W1DBZ3"/>
<keyword evidence="13" id="KW-0131">Cell cycle</keyword>
<dbReference type="EC" id="2.4.99.28" evidence="10"/>
<evidence type="ECO:0000256" key="4">
    <source>
        <dbReference type="ARBA" id="ARBA00022692"/>
    </source>
</evidence>
<evidence type="ECO:0000313" key="13">
    <source>
        <dbReference type="EMBL" id="SFV78110.1"/>
    </source>
</evidence>
<dbReference type="GO" id="GO:0015648">
    <property type="term" value="F:lipid-linked peptidoglycan transporter activity"/>
    <property type="evidence" value="ECO:0007669"/>
    <property type="project" value="TreeGrafter"/>
</dbReference>
<dbReference type="Pfam" id="PF01098">
    <property type="entry name" value="FTSW_RODA_SPOVE"/>
    <property type="match status" value="1"/>
</dbReference>
<evidence type="ECO:0000256" key="12">
    <source>
        <dbReference type="SAM" id="Phobius"/>
    </source>
</evidence>
<keyword evidence="2" id="KW-0328">Glycosyltransferase</keyword>
<evidence type="ECO:0000256" key="3">
    <source>
        <dbReference type="ARBA" id="ARBA00022679"/>
    </source>
</evidence>
<comment type="catalytic activity">
    <reaction evidence="11">
        <text>[GlcNAc-(1-&gt;4)-Mur2Ac(oyl-L-Ala-gamma-D-Glu-L-Lys-D-Ala-D-Ala)](n)-di-trans,octa-cis-undecaprenyl diphosphate + beta-D-GlcNAc-(1-&gt;4)-Mur2Ac(oyl-L-Ala-gamma-D-Glu-L-Lys-D-Ala-D-Ala)-di-trans,octa-cis-undecaprenyl diphosphate = [GlcNAc-(1-&gt;4)-Mur2Ac(oyl-L-Ala-gamma-D-Glu-L-Lys-D-Ala-D-Ala)](n+1)-di-trans,octa-cis-undecaprenyl diphosphate + di-trans,octa-cis-undecaprenyl diphosphate + H(+)</text>
        <dbReference type="Rhea" id="RHEA:23708"/>
        <dbReference type="Rhea" id="RHEA-COMP:9602"/>
        <dbReference type="Rhea" id="RHEA-COMP:9603"/>
        <dbReference type="ChEBI" id="CHEBI:15378"/>
        <dbReference type="ChEBI" id="CHEBI:58405"/>
        <dbReference type="ChEBI" id="CHEBI:60033"/>
        <dbReference type="ChEBI" id="CHEBI:78435"/>
        <dbReference type="EC" id="2.4.99.28"/>
    </reaction>
</comment>
<evidence type="ECO:0000256" key="10">
    <source>
        <dbReference type="ARBA" id="ARBA00044770"/>
    </source>
</evidence>
<keyword evidence="7 12" id="KW-1133">Transmembrane helix</keyword>
<feature type="transmembrane region" description="Helical" evidence="12">
    <location>
        <begin position="39"/>
        <end position="60"/>
    </location>
</feature>
<dbReference type="GO" id="GO:0008955">
    <property type="term" value="F:peptidoglycan glycosyltransferase activity"/>
    <property type="evidence" value="ECO:0007669"/>
    <property type="project" value="UniProtKB-EC"/>
</dbReference>
<feature type="transmembrane region" description="Helical" evidence="12">
    <location>
        <begin position="190"/>
        <end position="209"/>
    </location>
</feature>
<evidence type="ECO:0000256" key="6">
    <source>
        <dbReference type="ARBA" id="ARBA00022984"/>
    </source>
</evidence>
<evidence type="ECO:0000256" key="9">
    <source>
        <dbReference type="ARBA" id="ARBA00032370"/>
    </source>
</evidence>
<organism evidence="13">
    <name type="scientific">hydrothermal vent metagenome</name>
    <dbReference type="NCBI Taxonomy" id="652676"/>
    <lineage>
        <taxon>unclassified sequences</taxon>
        <taxon>metagenomes</taxon>
        <taxon>ecological metagenomes</taxon>
    </lineage>
</organism>
<keyword evidence="6" id="KW-0573">Peptidoglycan synthesis</keyword>